<keyword evidence="2" id="KW-1185">Reference proteome</keyword>
<dbReference type="AlphaFoldDB" id="A0A0R0DV16"/>
<accession>A0A0R0DV16</accession>
<sequence length="77" mass="8357">MKYEDGTDIEPGDVVQIDTQYRGRVIASMDTNEYLPGEEGWAYLGAGIMVDTDFGGLVHYTAETADDLVLIQRGAAA</sequence>
<organism evidence="1 2">
    <name type="scientific">Stenotrophomonas acidaminiphila</name>
    <dbReference type="NCBI Taxonomy" id="128780"/>
    <lineage>
        <taxon>Bacteria</taxon>
        <taxon>Pseudomonadati</taxon>
        <taxon>Pseudomonadota</taxon>
        <taxon>Gammaproteobacteria</taxon>
        <taxon>Lysobacterales</taxon>
        <taxon>Lysobacteraceae</taxon>
        <taxon>Stenotrophomonas</taxon>
    </lineage>
</organism>
<gene>
    <name evidence="1" type="ORF">AOT14_29140</name>
</gene>
<reference evidence="1 2" key="1">
    <citation type="journal article" date="2015" name="Genome Announc.">
        <title>Complete Genome Sequencing of Stenotrophomonas acidaminiphila ZAC14D2_NAIMI4_2, a Multidrug-Resistant Strain Isolated from Sediments of a Polluted River in Mexico, Uncovers New Antibiotic Resistance Genes and a Novel Class-II Lasso Peptide Biosynthesis Gene Cluster.</title>
        <authorList>
            <person name="Vinuesa P."/>
            <person name="Ochoa-Sanchez L.E."/>
        </authorList>
    </citation>
    <scope>NUCLEOTIDE SEQUENCE [LARGE SCALE GENOMIC DNA]</scope>
    <source>
        <strain evidence="1 2">ZAC14D2_NAIMI4_2</strain>
    </source>
</reference>
<dbReference type="PATRIC" id="fig|128780.6.peg.2949"/>
<evidence type="ECO:0000313" key="2">
    <source>
        <dbReference type="Proteomes" id="UP000061010"/>
    </source>
</evidence>
<dbReference type="RefSeq" id="WP_054667492.1">
    <property type="nucleotide sequence ID" value="NZ_CP043567.1"/>
</dbReference>
<name>A0A0R0DV16_9GAMM</name>
<dbReference type="KEGG" id="sacz:AOT14_29140"/>
<evidence type="ECO:0000313" key="1">
    <source>
        <dbReference type="EMBL" id="ALJ29267.1"/>
    </source>
</evidence>
<dbReference type="OrthoDB" id="9135677at2"/>
<dbReference type="Proteomes" id="UP000061010">
    <property type="component" value="Chromosome"/>
</dbReference>
<dbReference type="EMBL" id="CP012900">
    <property type="protein sequence ID" value="ALJ29267.1"/>
    <property type="molecule type" value="Genomic_DNA"/>
</dbReference>
<dbReference type="GeneID" id="78390500"/>
<protein>
    <submittedName>
        <fullName evidence="1">Transcription-repair coupling factor</fullName>
    </submittedName>
</protein>
<proteinExistence type="predicted"/>